<evidence type="ECO:0000313" key="2">
    <source>
        <dbReference type="Proteomes" id="UP001596356"/>
    </source>
</evidence>
<protein>
    <submittedName>
        <fullName evidence="1">Uncharacterized protein</fullName>
    </submittedName>
</protein>
<proteinExistence type="predicted"/>
<dbReference type="EMBL" id="JBHSWJ010000002">
    <property type="protein sequence ID" value="MFC6714254.1"/>
    <property type="molecule type" value="Genomic_DNA"/>
</dbReference>
<gene>
    <name evidence="1" type="ORF">ACFQBT_10695</name>
</gene>
<accession>A0ABW2ATD0</accession>
<organism evidence="1 2">
    <name type="scientific">Branchiibius cervicis</name>
    <dbReference type="NCBI Taxonomy" id="908252"/>
    <lineage>
        <taxon>Bacteria</taxon>
        <taxon>Bacillati</taxon>
        <taxon>Actinomycetota</taxon>
        <taxon>Actinomycetes</taxon>
        <taxon>Micrococcales</taxon>
        <taxon>Dermacoccaceae</taxon>
        <taxon>Branchiibius</taxon>
    </lineage>
</organism>
<comment type="caution">
    <text evidence="1">The sequence shown here is derived from an EMBL/GenBank/DDBJ whole genome shotgun (WGS) entry which is preliminary data.</text>
</comment>
<dbReference type="RefSeq" id="WP_377822606.1">
    <property type="nucleotide sequence ID" value="NZ_JBHSWJ010000002.1"/>
</dbReference>
<sequence>MLTFAAGPCAQAVRSWSDDQITHSVLSSLREIYGDSVSSPTTST</sequence>
<reference evidence="2" key="1">
    <citation type="journal article" date="2019" name="Int. J. Syst. Evol. Microbiol.">
        <title>The Global Catalogue of Microorganisms (GCM) 10K type strain sequencing project: providing services to taxonomists for standard genome sequencing and annotation.</title>
        <authorList>
            <consortium name="The Broad Institute Genomics Platform"/>
            <consortium name="The Broad Institute Genome Sequencing Center for Infectious Disease"/>
            <person name="Wu L."/>
            <person name="Ma J."/>
        </authorList>
    </citation>
    <scope>NUCLEOTIDE SEQUENCE [LARGE SCALE GENOMIC DNA]</scope>
    <source>
        <strain evidence="2">NBRC 106593</strain>
    </source>
</reference>
<name>A0ABW2ATD0_9MICO</name>
<keyword evidence="2" id="KW-1185">Reference proteome</keyword>
<evidence type="ECO:0000313" key="1">
    <source>
        <dbReference type="EMBL" id="MFC6714254.1"/>
    </source>
</evidence>
<dbReference type="Proteomes" id="UP001596356">
    <property type="component" value="Unassembled WGS sequence"/>
</dbReference>